<proteinExistence type="predicted"/>
<sequence length="61" mass="7107">MSRWRGRVSARHRHGTLSLVGEHPIILHYWQLSWISNSLSCTWAHHCSFHLSAIPNHITSH</sequence>
<accession>A0A0E9X0Q3</accession>
<dbReference type="EMBL" id="GBXM01012285">
    <property type="protein sequence ID" value="JAH96292.1"/>
    <property type="molecule type" value="Transcribed_RNA"/>
</dbReference>
<dbReference type="AlphaFoldDB" id="A0A0E9X0Q3"/>
<organism evidence="1">
    <name type="scientific">Anguilla anguilla</name>
    <name type="common">European freshwater eel</name>
    <name type="synonym">Muraena anguilla</name>
    <dbReference type="NCBI Taxonomy" id="7936"/>
    <lineage>
        <taxon>Eukaryota</taxon>
        <taxon>Metazoa</taxon>
        <taxon>Chordata</taxon>
        <taxon>Craniata</taxon>
        <taxon>Vertebrata</taxon>
        <taxon>Euteleostomi</taxon>
        <taxon>Actinopterygii</taxon>
        <taxon>Neopterygii</taxon>
        <taxon>Teleostei</taxon>
        <taxon>Anguilliformes</taxon>
        <taxon>Anguillidae</taxon>
        <taxon>Anguilla</taxon>
    </lineage>
</organism>
<reference evidence="1" key="2">
    <citation type="journal article" date="2015" name="Fish Shellfish Immunol.">
        <title>Early steps in the European eel (Anguilla anguilla)-Vibrio vulnificus interaction in the gills: Role of the RtxA13 toxin.</title>
        <authorList>
            <person name="Callol A."/>
            <person name="Pajuelo D."/>
            <person name="Ebbesson L."/>
            <person name="Teles M."/>
            <person name="MacKenzie S."/>
            <person name="Amaro C."/>
        </authorList>
    </citation>
    <scope>NUCLEOTIDE SEQUENCE</scope>
</reference>
<name>A0A0E9X0Q3_ANGAN</name>
<reference evidence="1" key="1">
    <citation type="submission" date="2014-11" db="EMBL/GenBank/DDBJ databases">
        <authorList>
            <person name="Amaro Gonzalez C."/>
        </authorList>
    </citation>
    <scope>NUCLEOTIDE SEQUENCE</scope>
</reference>
<protein>
    <submittedName>
        <fullName evidence="1">Uncharacterized protein</fullName>
    </submittedName>
</protein>
<evidence type="ECO:0000313" key="1">
    <source>
        <dbReference type="EMBL" id="JAH96292.1"/>
    </source>
</evidence>